<dbReference type="Proteomes" id="UP000249056">
    <property type="component" value="Unassembled WGS sequence"/>
</dbReference>
<evidence type="ECO:0000313" key="2">
    <source>
        <dbReference type="EMBL" id="RAL62688.1"/>
    </source>
</evidence>
<evidence type="ECO:0000256" key="1">
    <source>
        <dbReference type="SAM" id="SignalP"/>
    </source>
</evidence>
<protein>
    <submittedName>
        <fullName evidence="2">Uncharacterized protein</fullName>
    </submittedName>
</protein>
<organism evidence="2 3">
    <name type="scientific">Monilinia fructigena</name>
    <dbReference type="NCBI Taxonomy" id="38457"/>
    <lineage>
        <taxon>Eukaryota</taxon>
        <taxon>Fungi</taxon>
        <taxon>Dikarya</taxon>
        <taxon>Ascomycota</taxon>
        <taxon>Pezizomycotina</taxon>
        <taxon>Leotiomycetes</taxon>
        <taxon>Helotiales</taxon>
        <taxon>Sclerotiniaceae</taxon>
        <taxon>Monilinia</taxon>
    </lineage>
</organism>
<reference evidence="2 3" key="1">
    <citation type="submission" date="2018-06" db="EMBL/GenBank/DDBJ databases">
        <title>Genome Sequence of the Brown Rot Fungal Pathogen Monilinia fructigena.</title>
        <authorList>
            <person name="Landi L."/>
            <person name="De Miccolis Angelini R.M."/>
            <person name="Pollastro S."/>
            <person name="Abate D."/>
            <person name="Faretra F."/>
            <person name="Romanazzi G."/>
        </authorList>
    </citation>
    <scope>NUCLEOTIDE SEQUENCE [LARGE SCALE GENOMIC DNA]</scope>
    <source>
        <strain evidence="2 3">Mfrg269</strain>
    </source>
</reference>
<dbReference type="AlphaFoldDB" id="A0A395IST5"/>
<keyword evidence="3" id="KW-1185">Reference proteome</keyword>
<comment type="caution">
    <text evidence="2">The sequence shown here is derived from an EMBL/GenBank/DDBJ whole genome shotgun (WGS) entry which is preliminary data.</text>
</comment>
<name>A0A395IST5_9HELO</name>
<sequence length="182" mass="19813">MKFLTAFTAVITLISSVAAAPTISSGLETRAKECPSVETIENWVKTHTNVGAKTVFYTGTTASNQNAKDYAATVGGEYWGSVYPTNQFLDWIDECGEGVEQNKLVPRMAQALAQATTGQAYILLRKGEVLAPGSVWMQIEWPALQGRVPVTAVNVLRVSETLANWTPNSHFKRDSVLDETSD</sequence>
<dbReference type="OrthoDB" id="3501261at2759"/>
<evidence type="ECO:0000313" key="3">
    <source>
        <dbReference type="Proteomes" id="UP000249056"/>
    </source>
</evidence>
<accession>A0A395IST5</accession>
<keyword evidence="1" id="KW-0732">Signal</keyword>
<feature type="chain" id="PRO_5017373143" evidence="1">
    <location>
        <begin position="20"/>
        <end position="182"/>
    </location>
</feature>
<gene>
    <name evidence="2" type="ORF">DID88_004531</name>
</gene>
<feature type="signal peptide" evidence="1">
    <location>
        <begin position="1"/>
        <end position="19"/>
    </location>
</feature>
<proteinExistence type="predicted"/>
<dbReference type="EMBL" id="QKRW01000023">
    <property type="protein sequence ID" value="RAL62688.1"/>
    <property type="molecule type" value="Genomic_DNA"/>
</dbReference>